<dbReference type="PANTHER" id="PTHR11618">
    <property type="entry name" value="TRANSCRIPTION INITIATION FACTOR IIB-RELATED"/>
    <property type="match status" value="1"/>
</dbReference>
<keyword evidence="1" id="KW-0805">Transcription regulation</keyword>
<evidence type="ECO:0000256" key="2">
    <source>
        <dbReference type="ARBA" id="ARBA00023163"/>
    </source>
</evidence>
<dbReference type="GO" id="GO:0070897">
    <property type="term" value="P:transcription preinitiation complex assembly"/>
    <property type="evidence" value="ECO:0007669"/>
    <property type="project" value="InterPro"/>
</dbReference>
<protein>
    <recommendedName>
        <fullName evidence="3">Transcription factor TFIIB cyclin-like domain-containing protein</fullName>
    </recommendedName>
</protein>
<reference evidence="4" key="1">
    <citation type="submission" date="2006-05" db="EMBL/GenBank/DDBJ databases">
        <title>Simultaneous high-throughput recombinational cloning of open reading frames in closed and open configurations.</title>
        <authorList>
            <person name="Underwood B.A."/>
            <person name="Vanderhaeghen R."/>
            <person name="Whitford R."/>
            <person name="Town C.D."/>
            <person name="Hilson P."/>
        </authorList>
    </citation>
    <scope>NUCLEOTIDE SEQUENCE</scope>
</reference>
<dbReference type="ExpressionAtlas" id="A0MF31">
    <property type="expression patterns" value="baseline and differential"/>
</dbReference>
<dbReference type="InterPro" id="IPR036915">
    <property type="entry name" value="Cyclin-like_sf"/>
</dbReference>
<proteinExistence type="evidence at transcript level"/>
<dbReference type="EMBL" id="DQ653156">
    <property type="protein sequence ID" value="ABK28606.1"/>
    <property type="molecule type" value="mRNA"/>
</dbReference>
<evidence type="ECO:0000313" key="4">
    <source>
        <dbReference type="EMBL" id="ABK28606.1"/>
    </source>
</evidence>
<dbReference type="InterPro" id="IPR000812">
    <property type="entry name" value="TFIIB"/>
</dbReference>
<feature type="domain" description="Transcription factor TFIIB cyclin-like" evidence="3">
    <location>
        <begin position="163"/>
        <end position="225"/>
    </location>
</feature>
<organism evidence="4">
    <name type="scientific">Arabidopsis thaliana</name>
    <name type="common">Mouse-ear cress</name>
    <dbReference type="NCBI Taxonomy" id="3702"/>
    <lineage>
        <taxon>Eukaryota</taxon>
        <taxon>Viridiplantae</taxon>
        <taxon>Streptophyta</taxon>
        <taxon>Embryophyta</taxon>
        <taxon>Tracheophyta</taxon>
        <taxon>Spermatophyta</taxon>
        <taxon>Magnoliopsida</taxon>
        <taxon>eudicotyledons</taxon>
        <taxon>Gunneridae</taxon>
        <taxon>Pentapetalae</taxon>
        <taxon>rosids</taxon>
        <taxon>malvids</taxon>
        <taxon>Brassicales</taxon>
        <taxon>Brassicaceae</taxon>
        <taxon>Camelineae</taxon>
        <taxon>Arabidopsis</taxon>
    </lineage>
</organism>
<keyword evidence="2" id="KW-0804">Transcription</keyword>
<dbReference type="Gene3D" id="1.10.472.10">
    <property type="entry name" value="Cyclin-like"/>
    <property type="match status" value="1"/>
</dbReference>
<name>A0MF31_ARATH</name>
<dbReference type="Gene3D" id="1.10.472.170">
    <property type="match status" value="1"/>
</dbReference>
<dbReference type="FunFam" id="1.10.472.10:FF:000468">
    <property type="entry name" value="Cyclin family protein"/>
    <property type="match status" value="1"/>
</dbReference>
<feature type="domain" description="Transcription factor TFIIB cyclin-like" evidence="3">
    <location>
        <begin position="254"/>
        <end position="339"/>
    </location>
</feature>
<dbReference type="PANTHER" id="PTHR11618:SF79">
    <property type="entry name" value="CYCLIN FAMILY PROTEIN"/>
    <property type="match status" value="1"/>
</dbReference>
<sequence>MTMKWGHSCRRCKQINVVTDHVTRRTRCFGCGLEFKYRPIGDLSPVAENDTVRLPDPTNTLLSNTDLSIVTTEHKNGSFDDSLSLNLGNSSKPRLDPVSIATAKLMNGSSNDFLSLGTSQNSETITASSDEFLFSDLGHLQKFSFDPLSMASTKPNKALSIVSIEAISNGLKLPATIKGQANEIFKVVESYARGKERNVLFAACIYIACRDNDMTRTMREISRFANKASISDISETVGFIAEKLEINKNWYMSIETANFIKRFCSIFRLDKEAVEAALEAAESYDYMTNGCSRRAPVSVAAGIVYVIARLSYEKHLLKGLIEATGVAENTIKGTYGDLYPNLPTIVPTWFANANDLKNLGAPG</sequence>
<feature type="non-terminal residue" evidence="4">
    <location>
        <position position="363"/>
    </location>
</feature>
<dbReference type="GO" id="GO:0017025">
    <property type="term" value="F:TBP-class protein binding"/>
    <property type="evidence" value="ECO:0007669"/>
    <property type="project" value="InterPro"/>
</dbReference>
<dbReference type="Pfam" id="PF00382">
    <property type="entry name" value="TFIIB"/>
    <property type="match status" value="2"/>
</dbReference>
<evidence type="ECO:0000256" key="1">
    <source>
        <dbReference type="ARBA" id="ARBA00023015"/>
    </source>
</evidence>
<dbReference type="InterPro" id="IPR013150">
    <property type="entry name" value="TFIIB_cyclin"/>
</dbReference>
<accession>A0MF31</accession>
<evidence type="ECO:0000259" key="3">
    <source>
        <dbReference type="Pfam" id="PF00382"/>
    </source>
</evidence>
<dbReference type="SUPFAM" id="SSF47954">
    <property type="entry name" value="Cyclin-like"/>
    <property type="match status" value="2"/>
</dbReference>
<dbReference type="AlphaFoldDB" id="A0MF31"/>